<reference evidence="2 4" key="2">
    <citation type="journal article" date="2013" name="Nature">
        <title>Insights into bilaterian evolution from three spiralian genomes.</title>
        <authorList>
            <person name="Simakov O."/>
            <person name="Marletaz F."/>
            <person name="Cho S.J."/>
            <person name="Edsinger-Gonzales E."/>
            <person name="Havlak P."/>
            <person name="Hellsten U."/>
            <person name="Kuo D.H."/>
            <person name="Larsson T."/>
            <person name="Lv J."/>
            <person name="Arendt D."/>
            <person name="Savage R."/>
            <person name="Osoegawa K."/>
            <person name="de Jong P."/>
            <person name="Grimwood J."/>
            <person name="Chapman J.A."/>
            <person name="Shapiro H."/>
            <person name="Aerts A."/>
            <person name="Otillar R.P."/>
            <person name="Terry A.Y."/>
            <person name="Boore J.L."/>
            <person name="Grigoriev I.V."/>
            <person name="Lindberg D.R."/>
            <person name="Seaver E.C."/>
            <person name="Weisblat D.A."/>
            <person name="Putnam N.H."/>
            <person name="Rokhsar D.S."/>
        </authorList>
    </citation>
    <scope>NUCLEOTIDE SEQUENCE</scope>
    <source>
        <strain evidence="2 4">I ESC-2004</strain>
    </source>
</reference>
<reference evidence="4" key="1">
    <citation type="submission" date="2012-12" db="EMBL/GenBank/DDBJ databases">
        <authorList>
            <person name="Hellsten U."/>
            <person name="Grimwood J."/>
            <person name="Chapman J.A."/>
            <person name="Shapiro H."/>
            <person name="Aerts A."/>
            <person name="Otillar R.P."/>
            <person name="Terry A.Y."/>
            <person name="Boore J.L."/>
            <person name="Simakov O."/>
            <person name="Marletaz F."/>
            <person name="Cho S.-J."/>
            <person name="Edsinger-Gonzales E."/>
            <person name="Havlak P."/>
            <person name="Kuo D.-H."/>
            <person name="Larsson T."/>
            <person name="Lv J."/>
            <person name="Arendt D."/>
            <person name="Savage R."/>
            <person name="Osoegawa K."/>
            <person name="de Jong P."/>
            <person name="Lindberg D.R."/>
            <person name="Seaver E.C."/>
            <person name="Weisblat D.A."/>
            <person name="Putnam N.H."/>
            <person name="Grigoriev I.V."/>
            <person name="Rokhsar D.S."/>
        </authorList>
    </citation>
    <scope>NUCLEOTIDE SEQUENCE</scope>
    <source>
        <strain evidence="4">I ESC-2004</strain>
    </source>
</reference>
<dbReference type="OMA" id="NIVFWHY"/>
<feature type="signal peptide" evidence="1">
    <location>
        <begin position="1"/>
        <end position="18"/>
    </location>
</feature>
<evidence type="ECO:0000313" key="2">
    <source>
        <dbReference type="EMBL" id="ELU05064.1"/>
    </source>
</evidence>
<dbReference type="Proteomes" id="UP000014760">
    <property type="component" value="Unassembled WGS sequence"/>
</dbReference>
<evidence type="ECO:0000313" key="4">
    <source>
        <dbReference type="Proteomes" id="UP000014760"/>
    </source>
</evidence>
<accession>R7UEX5</accession>
<gene>
    <name evidence="2" type="ORF">CAPTEDRAFT_218634</name>
</gene>
<keyword evidence="1" id="KW-0732">Signal</keyword>
<dbReference type="HOGENOM" id="CLU_1166801_0_0_1"/>
<proteinExistence type="predicted"/>
<protein>
    <recommendedName>
        <fullName evidence="5">Peptidase C51 domain-containing protein</fullName>
    </recommendedName>
</protein>
<reference evidence="3" key="3">
    <citation type="submission" date="2015-06" db="UniProtKB">
        <authorList>
            <consortium name="EnsemblMetazoa"/>
        </authorList>
    </citation>
    <scope>IDENTIFICATION</scope>
</reference>
<evidence type="ECO:0000256" key="1">
    <source>
        <dbReference type="SAM" id="SignalP"/>
    </source>
</evidence>
<evidence type="ECO:0000313" key="3">
    <source>
        <dbReference type="EnsemblMetazoa" id="CapteP218634"/>
    </source>
</evidence>
<dbReference type="EMBL" id="AMQN01007955">
    <property type="status" value="NOT_ANNOTATED_CDS"/>
    <property type="molecule type" value="Genomic_DNA"/>
</dbReference>
<feature type="chain" id="PRO_5008787956" description="Peptidase C51 domain-containing protein" evidence="1">
    <location>
        <begin position="19"/>
        <end position="195"/>
    </location>
</feature>
<evidence type="ECO:0008006" key="5">
    <source>
        <dbReference type="Google" id="ProtNLM"/>
    </source>
</evidence>
<sequence>MKDLWVGLCVLTLSSVVANSCQLDTRMGTRGGLIAARADQCINTDMYAFHSPYGPGKFTNKCNIFVADVVRVAGGRVPDRPILFYFREANRVAYHEAYNLTCVPASKCIFLDRHSWRSPIGAGEWSNPNSVYLHRDPRWIRVDTPALGDVAGCKGHCAIVTGPGKTTSVGSIWVEKDDWGFRPGQNTVFWRYIGP</sequence>
<dbReference type="AlphaFoldDB" id="R7UEX5"/>
<keyword evidence="4" id="KW-1185">Reference proteome</keyword>
<dbReference type="EnsemblMetazoa" id="CapteT218634">
    <property type="protein sequence ID" value="CapteP218634"/>
    <property type="gene ID" value="CapteG218634"/>
</dbReference>
<organism evidence="2">
    <name type="scientific">Capitella teleta</name>
    <name type="common">Polychaete worm</name>
    <dbReference type="NCBI Taxonomy" id="283909"/>
    <lineage>
        <taxon>Eukaryota</taxon>
        <taxon>Metazoa</taxon>
        <taxon>Spiralia</taxon>
        <taxon>Lophotrochozoa</taxon>
        <taxon>Annelida</taxon>
        <taxon>Polychaeta</taxon>
        <taxon>Sedentaria</taxon>
        <taxon>Scolecida</taxon>
        <taxon>Capitellidae</taxon>
        <taxon>Capitella</taxon>
    </lineage>
</organism>
<dbReference type="EMBL" id="KB301807">
    <property type="protein sequence ID" value="ELU05064.1"/>
    <property type="molecule type" value="Genomic_DNA"/>
</dbReference>
<name>R7UEX5_CAPTE</name>